<dbReference type="InterPro" id="IPR011051">
    <property type="entry name" value="RmlC_Cupin_sf"/>
</dbReference>
<name>A0A6M2BQX0_9GAMM</name>
<dbReference type="EMBL" id="JAAMOW010000003">
    <property type="protein sequence ID" value="NGY04710.1"/>
    <property type="molecule type" value="Genomic_DNA"/>
</dbReference>
<gene>
    <name evidence="2" type="ORF">G7Y85_08035</name>
</gene>
<dbReference type="PANTHER" id="PTHR36114:SF8">
    <property type="entry name" value="CUPIN TYPE-1 DOMAIN-CONTAINING PROTEIN"/>
    <property type="match status" value="1"/>
</dbReference>
<organism evidence="2 3">
    <name type="scientific">Solimonas terrae</name>
    <dbReference type="NCBI Taxonomy" id="1396819"/>
    <lineage>
        <taxon>Bacteria</taxon>
        <taxon>Pseudomonadati</taxon>
        <taxon>Pseudomonadota</taxon>
        <taxon>Gammaproteobacteria</taxon>
        <taxon>Nevskiales</taxon>
        <taxon>Nevskiaceae</taxon>
        <taxon>Solimonas</taxon>
    </lineage>
</organism>
<proteinExistence type="predicted"/>
<dbReference type="Proteomes" id="UP000472676">
    <property type="component" value="Unassembled WGS sequence"/>
</dbReference>
<sequence length="136" mass="14955">MNDDTTTLASFEPVIHRAAAAVEYRSEERCFITELANHANDPALSIARARVSPGETTRWHRLHGIAERYLIVAGRGTVEVGELAPTSVVPGDVVVIPPGLRQRIRDDGDEDLLFLAMCTPRFVWSAYEDIDAAQPA</sequence>
<reference evidence="2 3" key="1">
    <citation type="journal article" date="2014" name="Int. J. Syst. Evol. Microbiol.">
        <title>Solimonas terrae sp. nov., isolated from soil.</title>
        <authorList>
            <person name="Kim S.J."/>
            <person name="Moon J.Y."/>
            <person name="Weon H.Y."/>
            <person name="Ahn J.H."/>
            <person name="Chen W.M."/>
            <person name="Kwon S.W."/>
        </authorList>
    </citation>
    <scope>NUCLEOTIDE SEQUENCE [LARGE SCALE GENOMIC DNA]</scope>
    <source>
        <strain evidence="2 3">KIS83-12</strain>
    </source>
</reference>
<keyword evidence="3" id="KW-1185">Reference proteome</keyword>
<dbReference type="PANTHER" id="PTHR36114">
    <property type="entry name" value="16.7 KDA PROTEIN IN WHIE LOCUS"/>
    <property type="match status" value="1"/>
</dbReference>
<comment type="caution">
    <text evidence="2">The sequence shown here is derived from an EMBL/GenBank/DDBJ whole genome shotgun (WGS) entry which is preliminary data.</text>
</comment>
<protein>
    <submittedName>
        <fullName evidence="2">Cupin domain-containing protein</fullName>
    </submittedName>
</protein>
<evidence type="ECO:0000259" key="1">
    <source>
        <dbReference type="Pfam" id="PF07883"/>
    </source>
</evidence>
<dbReference type="SUPFAM" id="SSF51182">
    <property type="entry name" value="RmlC-like cupins"/>
    <property type="match status" value="1"/>
</dbReference>
<evidence type="ECO:0000313" key="2">
    <source>
        <dbReference type="EMBL" id="NGY04710.1"/>
    </source>
</evidence>
<evidence type="ECO:0000313" key="3">
    <source>
        <dbReference type="Proteomes" id="UP000472676"/>
    </source>
</evidence>
<dbReference type="CDD" id="cd02214">
    <property type="entry name" value="cupin_MJ1618"/>
    <property type="match status" value="1"/>
</dbReference>
<dbReference type="InterPro" id="IPR014710">
    <property type="entry name" value="RmlC-like_jellyroll"/>
</dbReference>
<dbReference type="Gene3D" id="2.60.120.10">
    <property type="entry name" value="Jelly Rolls"/>
    <property type="match status" value="1"/>
</dbReference>
<dbReference type="InterPro" id="IPR052044">
    <property type="entry name" value="PKS_Associated_Protein"/>
</dbReference>
<feature type="domain" description="Cupin type-2" evidence="1">
    <location>
        <begin position="49"/>
        <end position="117"/>
    </location>
</feature>
<dbReference type="Pfam" id="PF07883">
    <property type="entry name" value="Cupin_2"/>
    <property type="match status" value="1"/>
</dbReference>
<dbReference type="InterPro" id="IPR013096">
    <property type="entry name" value="Cupin_2"/>
</dbReference>
<dbReference type="AlphaFoldDB" id="A0A6M2BQX0"/>
<dbReference type="RefSeq" id="WP_166254544.1">
    <property type="nucleotide sequence ID" value="NZ_JAAMOW010000003.1"/>
</dbReference>
<accession>A0A6M2BQX0</accession>